<evidence type="ECO:0000313" key="15">
    <source>
        <dbReference type="Proteomes" id="UP000078103"/>
    </source>
</evidence>
<dbReference type="SMART" id="SM01323">
    <property type="entry name" value="YajC"/>
    <property type="match status" value="1"/>
</dbReference>
<keyword evidence="9" id="KW-0811">Translocation</keyword>
<dbReference type="Proteomes" id="UP000078003">
    <property type="component" value="Unassembled WGS sequence"/>
</dbReference>
<dbReference type="Proteomes" id="UP000078103">
    <property type="component" value="Unassembled WGS sequence"/>
</dbReference>
<dbReference type="InterPro" id="IPR003849">
    <property type="entry name" value="Preprotein_translocase_YajC"/>
</dbReference>
<accession>A0A1A9RF38</accession>
<dbReference type="AlphaFoldDB" id="A0A1A9RF38"/>
<dbReference type="Pfam" id="PF02699">
    <property type="entry name" value="YajC"/>
    <property type="match status" value="1"/>
</dbReference>
<evidence type="ECO:0000313" key="14">
    <source>
        <dbReference type="Proteomes" id="UP000078003"/>
    </source>
</evidence>
<proteinExistence type="inferred from homology"/>
<keyword evidence="7" id="KW-0653">Protein transport</keyword>
<dbReference type="GO" id="GO:0005886">
    <property type="term" value="C:plasma membrane"/>
    <property type="evidence" value="ECO:0007669"/>
    <property type="project" value="UniProtKB-SubCell"/>
</dbReference>
<evidence type="ECO:0000256" key="3">
    <source>
        <dbReference type="ARBA" id="ARBA00014962"/>
    </source>
</evidence>
<reference evidence="12" key="2">
    <citation type="submission" date="2016-05" db="EMBL/GenBank/DDBJ databases">
        <authorList>
            <person name="Lavstsen T."/>
            <person name="Jespersen J.S."/>
        </authorList>
    </citation>
    <scope>NUCLEOTIDE SEQUENCE</scope>
    <source>
        <strain evidence="12">NML01-0328</strain>
        <strain evidence="13">NML120819</strain>
    </source>
</reference>
<evidence type="ECO:0000256" key="5">
    <source>
        <dbReference type="ARBA" id="ARBA00022475"/>
    </source>
</evidence>
<evidence type="ECO:0000313" key="13">
    <source>
        <dbReference type="EMBL" id="OAM22276.1"/>
    </source>
</evidence>
<dbReference type="RefSeq" id="WP_064084425.1">
    <property type="nucleotide sequence ID" value="NZ_CAJPRZ010000069.1"/>
</dbReference>
<keyword evidence="10 11" id="KW-0472">Membrane</keyword>
<dbReference type="NCBIfam" id="TIGR00739">
    <property type="entry name" value="yajC"/>
    <property type="match status" value="1"/>
</dbReference>
<dbReference type="EMBL" id="LXSH01000017">
    <property type="protein sequence ID" value="OAM22276.1"/>
    <property type="molecule type" value="Genomic_DNA"/>
</dbReference>
<gene>
    <name evidence="12" type="ORF">A7P85_04205</name>
    <name evidence="13" type="ORF">A7P89_05695</name>
</gene>
<dbReference type="EMBL" id="LXSF01000003">
    <property type="protein sequence ID" value="OAM16974.1"/>
    <property type="molecule type" value="Genomic_DNA"/>
</dbReference>
<evidence type="ECO:0000256" key="9">
    <source>
        <dbReference type="ARBA" id="ARBA00023010"/>
    </source>
</evidence>
<comment type="similarity">
    <text evidence="2">Belongs to the YajC family.</text>
</comment>
<keyword evidence="6 11" id="KW-0812">Transmembrane</keyword>
<comment type="subcellular location">
    <subcellularLocation>
        <location evidence="1">Cell membrane</location>
        <topology evidence="1">Single-pass membrane protein</topology>
    </subcellularLocation>
</comment>
<sequence length="100" mass="11361">MLHFPLAAAAQPDLMSTIQSFLPLIFLFAMLYFMILRPKQRDEKRRREMLSELKKGDKVMTGAGMLGKVSKIGEEIIGLEVAPDTVVEFHRDAIIKKLDN</sequence>
<evidence type="ECO:0000256" key="2">
    <source>
        <dbReference type="ARBA" id="ARBA00006742"/>
    </source>
</evidence>
<organism evidence="12 14">
    <name type="scientific">Eikenella corrodens</name>
    <dbReference type="NCBI Taxonomy" id="539"/>
    <lineage>
        <taxon>Bacteria</taxon>
        <taxon>Pseudomonadati</taxon>
        <taxon>Pseudomonadota</taxon>
        <taxon>Betaproteobacteria</taxon>
        <taxon>Neisseriales</taxon>
        <taxon>Neisseriaceae</taxon>
        <taxon>Eikenella</taxon>
    </lineage>
</organism>
<evidence type="ECO:0000256" key="4">
    <source>
        <dbReference type="ARBA" id="ARBA00022448"/>
    </source>
</evidence>
<dbReference type="PRINTS" id="PR01853">
    <property type="entry name" value="YAJCTRNLCASE"/>
</dbReference>
<dbReference type="PANTHER" id="PTHR33909">
    <property type="entry name" value="SEC TRANSLOCON ACCESSORY COMPLEX SUBUNIT YAJC"/>
    <property type="match status" value="1"/>
</dbReference>
<evidence type="ECO:0000256" key="7">
    <source>
        <dbReference type="ARBA" id="ARBA00022927"/>
    </source>
</evidence>
<evidence type="ECO:0000256" key="1">
    <source>
        <dbReference type="ARBA" id="ARBA00004162"/>
    </source>
</evidence>
<comment type="caution">
    <text evidence="12">The sequence shown here is derived from an EMBL/GenBank/DDBJ whole genome shotgun (WGS) entry which is preliminary data.</text>
</comment>
<evidence type="ECO:0000313" key="12">
    <source>
        <dbReference type="EMBL" id="OAM16974.1"/>
    </source>
</evidence>
<keyword evidence="4" id="KW-0813">Transport</keyword>
<evidence type="ECO:0000256" key="10">
    <source>
        <dbReference type="ARBA" id="ARBA00023136"/>
    </source>
</evidence>
<keyword evidence="8 11" id="KW-1133">Transmembrane helix</keyword>
<dbReference type="GO" id="GO:0015031">
    <property type="term" value="P:protein transport"/>
    <property type="evidence" value="ECO:0007669"/>
    <property type="project" value="UniProtKB-KW"/>
</dbReference>
<dbReference type="PANTHER" id="PTHR33909:SF1">
    <property type="entry name" value="SEC TRANSLOCON ACCESSORY COMPLEX SUBUNIT YAJC"/>
    <property type="match status" value="1"/>
</dbReference>
<feature type="transmembrane region" description="Helical" evidence="11">
    <location>
        <begin position="20"/>
        <end position="37"/>
    </location>
</feature>
<protein>
    <recommendedName>
        <fullName evidence="3">Sec translocon accessory complex subunit YajC</fullName>
    </recommendedName>
</protein>
<evidence type="ECO:0000256" key="6">
    <source>
        <dbReference type="ARBA" id="ARBA00022692"/>
    </source>
</evidence>
<evidence type="ECO:0000256" key="8">
    <source>
        <dbReference type="ARBA" id="ARBA00022989"/>
    </source>
</evidence>
<name>A0A1A9RF38_EIKCO</name>
<keyword evidence="5" id="KW-1003">Cell membrane</keyword>
<reference evidence="14 15" key="1">
    <citation type="submission" date="2016-05" db="EMBL/GenBank/DDBJ databases">
        <title>Draft genome of Corynebacterium afermentans subsp. afermentans LCDC 88199T.</title>
        <authorList>
            <person name="Bernier A.-M."/>
            <person name="Bernard K."/>
        </authorList>
    </citation>
    <scope>NUCLEOTIDE SEQUENCE [LARGE SCALE GENOMIC DNA]</scope>
    <source>
        <strain evidence="14">NML01-0328</strain>
        <strain evidence="15">NML120819</strain>
    </source>
</reference>
<evidence type="ECO:0000256" key="11">
    <source>
        <dbReference type="SAM" id="Phobius"/>
    </source>
</evidence>